<feature type="compositionally biased region" description="Polar residues" evidence="1">
    <location>
        <begin position="433"/>
        <end position="442"/>
    </location>
</feature>
<dbReference type="EMBL" id="FMZP01000004">
    <property type="protein sequence ID" value="SDC48519.1"/>
    <property type="molecule type" value="Genomic_DNA"/>
</dbReference>
<proteinExistence type="predicted"/>
<feature type="transmembrane region" description="Helical" evidence="2">
    <location>
        <begin position="240"/>
        <end position="265"/>
    </location>
</feature>
<evidence type="ECO:0000313" key="4">
    <source>
        <dbReference type="EMBL" id="SET18440.1"/>
    </source>
</evidence>
<dbReference type="PANTHER" id="PTHR20992">
    <property type="entry name" value="AT15442P-RELATED"/>
    <property type="match status" value="1"/>
</dbReference>
<reference evidence="5 6" key="1">
    <citation type="submission" date="2016-10" db="EMBL/GenBank/DDBJ databases">
        <authorList>
            <person name="Varghese N."/>
            <person name="Submissions S."/>
        </authorList>
    </citation>
    <scope>NUCLEOTIDE SEQUENCE [LARGE SCALE GENOMIC DNA]</scope>
    <source>
        <strain evidence="3 6">CDM_1</strain>
        <strain evidence="5">CDM_6</strain>
    </source>
</reference>
<feature type="transmembrane region" description="Helical" evidence="2">
    <location>
        <begin position="215"/>
        <end position="233"/>
    </location>
</feature>
<dbReference type="AlphaFoldDB" id="A0A1G6LZ69"/>
<evidence type="ECO:0000256" key="1">
    <source>
        <dbReference type="SAM" id="MobiDB-lite"/>
    </source>
</evidence>
<feature type="region of interest" description="Disordered" evidence="1">
    <location>
        <begin position="426"/>
        <end position="463"/>
    </location>
</feature>
<feature type="transmembrane region" description="Helical" evidence="2">
    <location>
        <begin position="168"/>
        <end position="189"/>
    </location>
</feature>
<feature type="transmembrane region" description="Helical" evidence="2">
    <location>
        <begin position="136"/>
        <end position="159"/>
    </location>
</feature>
<dbReference type="Pfam" id="PF04087">
    <property type="entry name" value="DUF389"/>
    <property type="match status" value="1"/>
</dbReference>
<accession>A0A1G6LZ69</accession>
<keyword evidence="2" id="KW-0472">Membrane</keyword>
<dbReference type="InterPro" id="IPR005240">
    <property type="entry name" value="DUF389"/>
</dbReference>
<dbReference type="OrthoDB" id="3266at2157"/>
<dbReference type="PANTHER" id="PTHR20992:SF9">
    <property type="entry name" value="AT15442P-RELATED"/>
    <property type="match status" value="1"/>
</dbReference>
<evidence type="ECO:0000313" key="5">
    <source>
        <dbReference type="Proteomes" id="UP000199320"/>
    </source>
</evidence>
<evidence type="ECO:0000256" key="2">
    <source>
        <dbReference type="SAM" id="Phobius"/>
    </source>
</evidence>
<sequence length="463" mass="48029">MRLVQVLIPEGNRDSVIAALDEQELDYAIFEETGRGEFEAMVQFPVPPTGVEPVLDNLRAAGVSESAYTIVLPTETVVSTRLQALEALYPGDRLSRDELKANAESLAPELATYFSFIVLSTVIATGGLLLDSSATIIGAMVVAPLMGPAITASAGSVLADRELATRGVALQITGLLLAIAVAAVLGWLLKGTVIVPPGTDIRTIPQVAERTSPGFLSLFIAFGSGIAGAISVSRGSGSTLVGVAIAVALIPPAATAGLGIAWGYAGVAGSAAVLVLVNLLAINLSALVIFWSSGYRPEVTDQHGAVRASVLKRVAVLVVALVGLSVVLGLVTYGSYQTSTFEHQATAETEQFFDQSEFSEYELESVEVDYDSQDIILGDDPTVSVIVGRPSDAAVPPDIADRLDGRLEETTGQNVAVRVGFVIGQESEPIPPTTGTSTSAMTISAPRAERPFAPVDLDGSGGP</sequence>
<organism evidence="3 6">
    <name type="scientific">Natrinema hispanicum</name>
    <dbReference type="NCBI Taxonomy" id="392421"/>
    <lineage>
        <taxon>Archaea</taxon>
        <taxon>Methanobacteriati</taxon>
        <taxon>Methanobacteriota</taxon>
        <taxon>Stenosarchaea group</taxon>
        <taxon>Halobacteria</taxon>
        <taxon>Halobacteriales</taxon>
        <taxon>Natrialbaceae</taxon>
        <taxon>Natrinema</taxon>
    </lineage>
</organism>
<gene>
    <name evidence="4" type="ORF">SAMN04488694_104162</name>
    <name evidence="3" type="ORF">SAMN05192552_1004140</name>
</gene>
<dbReference type="NCBIfam" id="TIGR00341">
    <property type="entry name" value="TIGR00341 family protein"/>
    <property type="match status" value="1"/>
</dbReference>
<name>A0A1G6LZ69_9EURY</name>
<reference evidence="4" key="2">
    <citation type="submission" date="2016-10" db="EMBL/GenBank/DDBJ databases">
        <authorList>
            <person name="de Groot N.N."/>
        </authorList>
    </citation>
    <scope>NUCLEOTIDE SEQUENCE [LARGE SCALE GENOMIC DNA]</scope>
    <source>
        <strain evidence="4">CDM_6</strain>
    </source>
</reference>
<dbReference type="RefSeq" id="WP_092931033.1">
    <property type="nucleotide sequence ID" value="NZ_FMZP01000004.1"/>
</dbReference>
<evidence type="ECO:0000313" key="3">
    <source>
        <dbReference type="EMBL" id="SDC48519.1"/>
    </source>
</evidence>
<dbReference type="Proteomes" id="UP000324021">
    <property type="component" value="Unassembled WGS sequence"/>
</dbReference>
<keyword evidence="5" id="KW-1185">Reference proteome</keyword>
<feature type="transmembrane region" description="Helical" evidence="2">
    <location>
        <begin position="271"/>
        <end position="293"/>
    </location>
</feature>
<keyword evidence="2" id="KW-0812">Transmembrane</keyword>
<keyword evidence="2" id="KW-1133">Transmembrane helix</keyword>
<evidence type="ECO:0000313" key="6">
    <source>
        <dbReference type="Proteomes" id="UP000324021"/>
    </source>
</evidence>
<dbReference type="EMBL" id="FOIC01000004">
    <property type="protein sequence ID" value="SET18440.1"/>
    <property type="molecule type" value="Genomic_DNA"/>
</dbReference>
<feature type="transmembrane region" description="Helical" evidence="2">
    <location>
        <begin position="314"/>
        <end position="336"/>
    </location>
</feature>
<protein>
    <submittedName>
        <fullName evidence="3">TIGR00341 family protein</fullName>
    </submittedName>
</protein>
<feature type="transmembrane region" description="Helical" evidence="2">
    <location>
        <begin position="110"/>
        <end position="130"/>
    </location>
</feature>
<dbReference type="Proteomes" id="UP000199320">
    <property type="component" value="Unassembled WGS sequence"/>
</dbReference>